<reference evidence="2" key="1">
    <citation type="submission" date="2017-07" db="EMBL/GenBank/DDBJ databases">
        <authorList>
            <person name="Mikheyev A."/>
            <person name="Grau M."/>
        </authorList>
    </citation>
    <scope>NUCLEOTIDE SEQUENCE</scope>
    <source>
        <tissue evidence="2">Venom_gland</tissue>
    </source>
</reference>
<sequence length="150" mass="16961">MAGAQPGVHALQLQPVRVSASLKKGSTFVKWDDDSTSVTTVFLRTDPQGFFLYWTDQNKVQESELLDVSFVKDARCGKHARAPKDPKLREHLDVGNAGGRLENRMLTIVHGPDLVNISYLNVVAAQEEIAKVWRFFQFFLKLKQIINNCF</sequence>
<dbReference type="Pfam" id="PF17787">
    <property type="entry name" value="PH_14"/>
    <property type="match status" value="1"/>
</dbReference>
<dbReference type="CDD" id="cd13361">
    <property type="entry name" value="PH_PLC_beta"/>
    <property type="match status" value="1"/>
</dbReference>
<dbReference type="InterPro" id="IPR037862">
    <property type="entry name" value="PLC-beta_PH"/>
</dbReference>
<name>A0A2D4EP52_MICCO</name>
<feature type="domain" description="PLC-beta PH" evidence="1">
    <location>
        <begin position="18"/>
        <end position="134"/>
    </location>
</feature>
<evidence type="ECO:0000313" key="2">
    <source>
        <dbReference type="EMBL" id="LAA37022.1"/>
    </source>
</evidence>
<evidence type="ECO:0000259" key="1">
    <source>
        <dbReference type="Pfam" id="PF17787"/>
    </source>
</evidence>
<dbReference type="AlphaFoldDB" id="A0A2D4EP52"/>
<dbReference type="EMBL" id="IACJ01009277">
    <property type="protein sequence ID" value="LAA37022.1"/>
    <property type="molecule type" value="Transcribed_RNA"/>
</dbReference>
<dbReference type="FunFam" id="2.30.29.240:FF:000011">
    <property type="entry name" value="1-phosphatidylinositol 4,5-bisphosphate phosphodiesterase"/>
    <property type="match status" value="1"/>
</dbReference>
<dbReference type="SUPFAM" id="SSF50729">
    <property type="entry name" value="PH domain-like"/>
    <property type="match status" value="1"/>
</dbReference>
<dbReference type="Gene3D" id="2.30.29.240">
    <property type="match status" value="1"/>
</dbReference>
<protein>
    <recommendedName>
        <fullName evidence="1">PLC-beta PH domain-containing protein</fullName>
    </recommendedName>
</protein>
<proteinExistence type="predicted"/>
<reference evidence="2" key="2">
    <citation type="submission" date="2017-11" db="EMBL/GenBank/DDBJ databases">
        <title>Coralsnake Venomics: Analyses of Venom Gland Transcriptomes and Proteomes of Six Brazilian Taxa.</title>
        <authorList>
            <person name="Aird S.D."/>
            <person name="Jorge da Silva N."/>
            <person name="Qiu L."/>
            <person name="Villar-Briones A."/>
            <person name="Aparecida-Saddi V."/>
            <person name="Campos-Telles M.P."/>
            <person name="Grau M."/>
            <person name="Mikheyev A.S."/>
        </authorList>
    </citation>
    <scope>NUCLEOTIDE SEQUENCE</scope>
    <source>
        <tissue evidence="2">Venom_gland</tissue>
    </source>
</reference>
<accession>A0A2D4EP52</accession>
<organism evidence="2">
    <name type="scientific">Micrurus corallinus</name>
    <name type="common">Brazilian coral snake</name>
    <dbReference type="NCBI Taxonomy" id="54390"/>
    <lineage>
        <taxon>Eukaryota</taxon>
        <taxon>Metazoa</taxon>
        <taxon>Chordata</taxon>
        <taxon>Craniata</taxon>
        <taxon>Vertebrata</taxon>
        <taxon>Euteleostomi</taxon>
        <taxon>Lepidosauria</taxon>
        <taxon>Squamata</taxon>
        <taxon>Bifurcata</taxon>
        <taxon>Unidentata</taxon>
        <taxon>Episquamata</taxon>
        <taxon>Toxicofera</taxon>
        <taxon>Serpentes</taxon>
        <taxon>Colubroidea</taxon>
        <taxon>Elapidae</taxon>
        <taxon>Elapinae</taxon>
        <taxon>Micrurus</taxon>
    </lineage>
</organism>